<dbReference type="InterPro" id="IPR005484">
    <property type="entry name" value="Ribosomal_uL18_bac/plant/anim"/>
</dbReference>
<keyword evidence="5 7" id="KW-0687">Ribonucleoprotein</keyword>
<evidence type="ECO:0000313" key="9">
    <source>
        <dbReference type="Proteomes" id="UP000249746"/>
    </source>
</evidence>
<dbReference type="Proteomes" id="UP000249746">
    <property type="component" value="Unassembled WGS sequence"/>
</dbReference>
<dbReference type="EMBL" id="NBIU01000009">
    <property type="protein sequence ID" value="PZT48307.1"/>
    <property type="molecule type" value="Genomic_DNA"/>
</dbReference>
<dbReference type="PANTHER" id="PTHR12899">
    <property type="entry name" value="39S RIBOSOMAL PROTEIN L18, MITOCHONDRIAL"/>
    <property type="match status" value="1"/>
</dbReference>
<dbReference type="CDD" id="cd00432">
    <property type="entry name" value="Ribosomal_L18_L5e"/>
    <property type="match status" value="1"/>
</dbReference>
<evidence type="ECO:0000256" key="6">
    <source>
        <dbReference type="ARBA" id="ARBA00035197"/>
    </source>
</evidence>
<dbReference type="Pfam" id="PF00861">
    <property type="entry name" value="Ribosomal_L18p"/>
    <property type="match status" value="1"/>
</dbReference>
<proteinExistence type="inferred from homology"/>
<dbReference type="AlphaFoldDB" id="A0A2W6MV81"/>
<evidence type="ECO:0000256" key="4">
    <source>
        <dbReference type="ARBA" id="ARBA00022980"/>
    </source>
</evidence>
<dbReference type="GO" id="GO:0022625">
    <property type="term" value="C:cytosolic large ribosomal subunit"/>
    <property type="evidence" value="ECO:0007669"/>
    <property type="project" value="TreeGrafter"/>
</dbReference>
<evidence type="ECO:0000256" key="3">
    <source>
        <dbReference type="ARBA" id="ARBA00022884"/>
    </source>
</evidence>
<evidence type="ECO:0000256" key="2">
    <source>
        <dbReference type="ARBA" id="ARBA00022730"/>
    </source>
</evidence>
<evidence type="ECO:0000256" key="5">
    <source>
        <dbReference type="ARBA" id="ARBA00023274"/>
    </source>
</evidence>
<organism evidence="8 9">
    <name type="scientific">Helicobacter valdiviensis</name>
    <dbReference type="NCBI Taxonomy" id="1458358"/>
    <lineage>
        <taxon>Bacteria</taxon>
        <taxon>Pseudomonadati</taxon>
        <taxon>Campylobacterota</taxon>
        <taxon>Epsilonproteobacteria</taxon>
        <taxon>Campylobacterales</taxon>
        <taxon>Helicobacteraceae</taxon>
        <taxon>Helicobacter</taxon>
    </lineage>
</organism>
<comment type="subunit">
    <text evidence="7">Part of the 50S ribosomal subunit; part of the 5S rRNA/L5/L18/L25 subcomplex. Contacts the 5S and 23S rRNAs.</text>
</comment>
<dbReference type="NCBIfam" id="TIGR00060">
    <property type="entry name" value="L18_bact"/>
    <property type="match status" value="1"/>
</dbReference>
<accession>A0A2W6MV81</accession>
<evidence type="ECO:0000256" key="1">
    <source>
        <dbReference type="ARBA" id="ARBA00007116"/>
    </source>
</evidence>
<gene>
    <name evidence="7" type="primary">rplR</name>
    <name evidence="8" type="ORF">B6S12_04415</name>
</gene>
<dbReference type="HAMAP" id="MF_01337_B">
    <property type="entry name" value="Ribosomal_uL18_B"/>
    <property type="match status" value="1"/>
</dbReference>
<dbReference type="InterPro" id="IPR057268">
    <property type="entry name" value="Ribosomal_L18"/>
</dbReference>
<keyword evidence="2 7" id="KW-0699">rRNA-binding</keyword>
<protein>
    <recommendedName>
        <fullName evidence="6 7">Large ribosomal subunit protein uL18</fullName>
    </recommendedName>
</protein>
<evidence type="ECO:0000313" key="8">
    <source>
        <dbReference type="EMBL" id="PZT48307.1"/>
    </source>
</evidence>
<comment type="function">
    <text evidence="7">This is one of the proteins that bind and probably mediate the attachment of the 5S RNA into the large ribosomal subunit, where it forms part of the central protuberance.</text>
</comment>
<dbReference type="GO" id="GO:0006412">
    <property type="term" value="P:translation"/>
    <property type="evidence" value="ECO:0007669"/>
    <property type="project" value="UniProtKB-UniRule"/>
</dbReference>
<dbReference type="RefSeq" id="WP_111229604.1">
    <property type="nucleotide sequence ID" value="NZ_NBIU01000009.1"/>
</dbReference>
<comment type="caution">
    <text evidence="8">The sequence shown here is derived from an EMBL/GenBank/DDBJ whole genome shotgun (WGS) entry which is preliminary data.</text>
</comment>
<dbReference type="GO" id="GO:0008097">
    <property type="term" value="F:5S rRNA binding"/>
    <property type="evidence" value="ECO:0007669"/>
    <property type="project" value="TreeGrafter"/>
</dbReference>
<dbReference type="GO" id="GO:0003735">
    <property type="term" value="F:structural constituent of ribosome"/>
    <property type="evidence" value="ECO:0007669"/>
    <property type="project" value="InterPro"/>
</dbReference>
<keyword evidence="4 7" id="KW-0689">Ribosomal protein</keyword>
<dbReference type="OrthoDB" id="9810939at2"/>
<dbReference type="InterPro" id="IPR004389">
    <property type="entry name" value="Ribosomal_uL18_bac-type"/>
</dbReference>
<reference evidence="8 9" key="1">
    <citation type="submission" date="2017-03" db="EMBL/GenBank/DDBJ databases">
        <title>Genomic and clinical evidence uncovers the enterohepatic species Helicobacter valdiviensis as a potential human intestinal pathogen.</title>
        <authorList>
            <person name="Fresia P."/>
            <person name="Jara R."/>
            <person name="Sierra R."/>
            <person name="Ferres I."/>
            <person name="Greif G."/>
            <person name="Iraola G."/>
            <person name="Collado L."/>
        </authorList>
    </citation>
    <scope>NUCLEOTIDE SEQUENCE [LARGE SCALE GENOMIC DNA]</scope>
    <source>
        <strain evidence="8 9">WBE14</strain>
    </source>
</reference>
<dbReference type="SUPFAM" id="SSF53137">
    <property type="entry name" value="Translational machinery components"/>
    <property type="match status" value="1"/>
</dbReference>
<keyword evidence="9" id="KW-1185">Reference proteome</keyword>
<dbReference type="PANTHER" id="PTHR12899:SF3">
    <property type="entry name" value="LARGE RIBOSOMAL SUBUNIT PROTEIN UL18M"/>
    <property type="match status" value="1"/>
</dbReference>
<sequence>MTSKIIRRKRTLRVKRKLRIRSKIFGHATAPRLSIFRSNRYFYAQAIDDVKAVTLASVDGKKMGLKCNKEDVKKIAKALADALKAKNINEVIFDRNGYLYHGVVASFADSLRENGITL</sequence>
<evidence type="ECO:0000256" key="7">
    <source>
        <dbReference type="HAMAP-Rule" id="MF_01337"/>
    </source>
</evidence>
<name>A0A2W6MV81_9HELI</name>
<dbReference type="Gene3D" id="3.30.420.100">
    <property type="match status" value="1"/>
</dbReference>
<keyword evidence="3 7" id="KW-0694">RNA-binding</keyword>
<comment type="similarity">
    <text evidence="1 7">Belongs to the universal ribosomal protein uL18 family.</text>
</comment>